<evidence type="ECO:0000256" key="8">
    <source>
        <dbReference type="ARBA" id="ARBA00022475"/>
    </source>
</evidence>
<dbReference type="HOGENOM" id="CLU_037294_2_1_9"/>
<dbReference type="GO" id="GO:0016024">
    <property type="term" value="P:CDP-diacylglycerol biosynthetic process"/>
    <property type="evidence" value="ECO:0007669"/>
    <property type="project" value="UniProtKB-UniPathway"/>
</dbReference>
<evidence type="ECO:0000256" key="5">
    <source>
        <dbReference type="ARBA" id="ARBA00010185"/>
    </source>
</evidence>
<evidence type="ECO:0000256" key="19">
    <source>
        <dbReference type="SAM" id="Phobius"/>
    </source>
</evidence>
<keyword evidence="17" id="KW-1208">Phospholipid metabolism</keyword>
<dbReference type="GO" id="GO:0004605">
    <property type="term" value="F:phosphatidate cytidylyltransferase activity"/>
    <property type="evidence" value="ECO:0007669"/>
    <property type="project" value="UniProtKB-EC"/>
</dbReference>
<feature type="transmembrane region" description="Helical" evidence="19">
    <location>
        <begin position="214"/>
        <end position="235"/>
    </location>
</feature>
<reference evidence="20 21" key="1">
    <citation type="submission" date="2010-12" db="EMBL/GenBank/DDBJ databases">
        <title>Complete sequence of Ethanoligenens harbinense YUAN-3.</title>
        <authorList>
            <person name="Lucas S."/>
            <person name="Copeland A."/>
            <person name="Lapidus A."/>
            <person name="Cheng J.-F."/>
            <person name="Bruce D."/>
            <person name="Goodwin L."/>
            <person name="Pitluck S."/>
            <person name="Chertkov O."/>
            <person name="Misra M."/>
            <person name="Detter J.C."/>
            <person name="Han C."/>
            <person name="Tapia R."/>
            <person name="Land M."/>
            <person name="Hauser L."/>
            <person name="Jeffries C."/>
            <person name="Kyrpides N."/>
            <person name="Ivanova N."/>
            <person name="Mikhailova N."/>
            <person name="Wang A."/>
            <person name="Mouttaki H."/>
            <person name="He Z."/>
            <person name="Zhou J."/>
            <person name="Hemme C.L."/>
            <person name="Woyke T."/>
        </authorList>
    </citation>
    <scope>NUCLEOTIDE SEQUENCE [LARGE SCALE GENOMIC DNA]</scope>
    <source>
        <strain evidence="21">DSM 18485 / JCM 12961 / CGMCC 1.5033 / YUAN-3</strain>
    </source>
</reference>
<evidence type="ECO:0000256" key="12">
    <source>
        <dbReference type="ARBA" id="ARBA00022695"/>
    </source>
</evidence>
<comment type="similarity">
    <text evidence="5 18">Belongs to the CDS family.</text>
</comment>
<feature type="transmembrane region" description="Helical" evidence="19">
    <location>
        <begin position="26"/>
        <end position="46"/>
    </location>
</feature>
<dbReference type="KEGG" id="eha:Ethha_1620"/>
<evidence type="ECO:0000313" key="21">
    <source>
        <dbReference type="Proteomes" id="UP000001551"/>
    </source>
</evidence>
<keyword evidence="11 18" id="KW-0812">Transmembrane</keyword>
<evidence type="ECO:0000256" key="10">
    <source>
        <dbReference type="ARBA" id="ARBA00022679"/>
    </source>
</evidence>
<evidence type="ECO:0000256" key="4">
    <source>
        <dbReference type="ARBA" id="ARBA00005189"/>
    </source>
</evidence>
<gene>
    <name evidence="20" type="ordered locus">Ethha_1620</name>
</gene>
<evidence type="ECO:0000256" key="15">
    <source>
        <dbReference type="ARBA" id="ARBA00023136"/>
    </source>
</evidence>
<evidence type="ECO:0000256" key="2">
    <source>
        <dbReference type="ARBA" id="ARBA00004651"/>
    </source>
</evidence>
<keyword evidence="21" id="KW-1185">Reference proteome</keyword>
<keyword evidence="12 18" id="KW-0548">Nucleotidyltransferase</keyword>
<dbReference type="RefSeq" id="WP_013485510.1">
    <property type="nucleotide sequence ID" value="NC_014828.1"/>
</dbReference>
<dbReference type="eggNOG" id="COG0575">
    <property type="taxonomic scope" value="Bacteria"/>
</dbReference>
<evidence type="ECO:0000256" key="6">
    <source>
        <dbReference type="ARBA" id="ARBA00012487"/>
    </source>
</evidence>
<dbReference type="PANTHER" id="PTHR46382">
    <property type="entry name" value="PHOSPHATIDATE CYTIDYLYLTRANSFERASE"/>
    <property type="match status" value="1"/>
</dbReference>
<feature type="transmembrane region" description="Helical" evidence="19">
    <location>
        <begin position="76"/>
        <end position="95"/>
    </location>
</feature>
<name>E6U8S0_ETHHY</name>
<dbReference type="EC" id="2.7.7.41" evidence="6 18"/>
<evidence type="ECO:0000256" key="18">
    <source>
        <dbReference type="RuleBase" id="RU003938"/>
    </source>
</evidence>
<comment type="pathway">
    <text evidence="3 18">Phospholipid metabolism; CDP-diacylglycerol biosynthesis; CDP-diacylglycerol from sn-glycerol 3-phosphate: step 3/3.</text>
</comment>
<comment type="subcellular location">
    <subcellularLocation>
        <location evidence="2">Cell membrane</location>
        <topology evidence="2">Multi-pass membrane protein</topology>
    </subcellularLocation>
</comment>
<evidence type="ECO:0000256" key="13">
    <source>
        <dbReference type="ARBA" id="ARBA00022989"/>
    </source>
</evidence>
<dbReference type="EMBL" id="CP002400">
    <property type="protein sequence ID" value="ADU27155.1"/>
    <property type="molecule type" value="Genomic_DNA"/>
</dbReference>
<accession>E6U8S0</accession>
<dbReference type="UniPathway" id="UPA00557">
    <property type="reaction ID" value="UER00614"/>
</dbReference>
<evidence type="ECO:0000256" key="11">
    <source>
        <dbReference type="ARBA" id="ARBA00022692"/>
    </source>
</evidence>
<evidence type="ECO:0000256" key="1">
    <source>
        <dbReference type="ARBA" id="ARBA00001698"/>
    </source>
</evidence>
<keyword evidence="8" id="KW-1003">Cell membrane</keyword>
<organism evidence="20 21">
    <name type="scientific">Ethanoligenens harbinense (strain DSM 18485 / JCM 12961 / CGMCC 1.5033 / YUAN-3)</name>
    <dbReference type="NCBI Taxonomy" id="663278"/>
    <lineage>
        <taxon>Bacteria</taxon>
        <taxon>Bacillati</taxon>
        <taxon>Bacillota</taxon>
        <taxon>Clostridia</taxon>
        <taxon>Eubacteriales</taxon>
        <taxon>Oscillospiraceae</taxon>
        <taxon>Ethanoligenens</taxon>
    </lineage>
</organism>
<dbReference type="PANTHER" id="PTHR46382:SF1">
    <property type="entry name" value="PHOSPHATIDATE CYTIDYLYLTRANSFERASE"/>
    <property type="match status" value="1"/>
</dbReference>
<evidence type="ECO:0000256" key="3">
    <source>
        <dbReference type="ARBA" id="ARBA00005119"/>
    </source>
</evidence>
<evidence type="ECO:0000313" key="20">
    <source>
        <dbReference type="EMBL" id="ADU27155.1"/>
    </source>
</evidence>
<proteinExistence type="inferred from homology"/>
<dbReference type="GO" id="GO:0005886">
    <property type="term" value="C:plasma membrane"/>
    <property type="evidence" value="ECO:0007669"/>
    <property type="project" value="UniProtKB-SubCell"/>
</dbReference>
<dbReference type="PROSITE" id="PS01315">
    <property type="entry name" value="CDS"/>
    <property type="match status" value="1"/>
</dbReference>
<evidence type="ECO:0000256" key="14">
    <source>
        <dbReference type="ARBA" id="ARBA00023098"/>
    </source>
</evidence>
<feature type="transmembrane region" description="Helical" evidence="19">
    <location>
        <begin position="140"/>
        <end position="160"/>
    </location>
</feature>
<feature type="transmembrane region" description="Helical" evidence="19">
    <location>
        <begin position="107"/>
        <end position="128"/>
    </location>
</feature>
<evidence type="ECO:0000256" key="7">
    <source>
        <dbReference type="ARBA" id="ARBA00019373"/>
    </source>
</evidence>
<feature type="transmembrane region" description="Helical" evidence="19">
    <location>
        <begin position="264"/>
        <end position="286"/>
    </location>
</feature>
<evidence type="ECO:0000256" key="9">
    <source>
        <dbReference type="ARBA" id="ARBA00022516"/>
    </source>
</evidence>
<keyword evidence="10 18" id="KW-0808">Transferase</keyword>
<dbReference type="AlphaFoldDB" id="E6U8S0"/>
<dbReference type="Pfam" id="PF01148">
    <property type="entry name" value="CTP_transf_1"/>
    <property type="match status" value="1"/>
</dbReference>
<keyword evidence="15 19" id="KW-0472">Membrane</keyword>
<keyword evidence="14" id="KW-0443">Lipid metabolism</keyword>
<feature type="transmembrane region" description="Helical" evidence="19">
    <location>
        <begin position="181"/>
        <end position="202"/>
    </location>
</feature>
<keyword evidence="16" id="KW-0594">Phospholipid biosynthesis</keyword>
<evidence type="ECO:0000256" key="17">
    <source>
        <dbReference type="ARBA" id="ARBA00023264"/>
    </source>
</evidence>
<keyword evidence="13 19" id="KW-1133">Transmembrane helix</keyword>
<dbReference type="STRING" id="663278.Ethha_1620"/>
<keyword evidence="9" id="KW-0444">Lipid biosynthesis</keyword>
<comment type="catalytic activity">
    <reaction evidence="1 18">
        <text>a 1,2-diacyl-sn-glycero-3-phosphate + CTP + H(+) = a CDP-1,2-diacyl-sn-glycerol + diphosphate</text>
        <dbReference type="Rhea" id="RHEA:16229"/>
        <dbReference type="ChEBI" id="CHEBI:15378"/>
        <dbReference type="ChEBI" id="CHEBI:33019"/>
        <dbReference type="ChEBI" id="CHEBI:37563"/>
        <dbReference type="ChEBI" id="CHEBI:58332"/>
        <dbReference type="ChEBI" id="CHEBI:58608"/>
        <dbReference type="EC" id="2.7.7.41"/>
    </reaction>
</comment>
<dbReference type="InterPro" id="IPR000374">
    <property type="entry name" value="PC_trans"/>
</dbReference>
<dbReference type="Proteomes" id="UP000001551">
    <property type="component" value="Chromosome"/>
</dbReference>
<comment type="pathway">
    <text evidence="4">Lipid metabolism.</text>
</comment>
<sequence>MRQRLISAAFGVPLIAAVLLLYNTVVLNIVVALISILALYEVFVAMKYIQSRGLAAASFVYTAVMPFFNISRMHLIVMIFSYLFIVVLFSLLMHYRAGLKLEQIGTAFMLTVMISLAFSSIVFLRDIFSTHGYTTFDSLFYLALIFIGAWITDAGAYFVGRFLGRHKMAPQISPKKTVEGAVGGVVCSTVLFPVAGLIYQSYAASLHIGVTVNYPLLVVMGVLCALAAIFGDLAASIIKRECRIKDFGHILPGHGGIMDRFDSVMFVAPLLYVLVQIVHVVSVGTIPV</sequence>
<protein>
    <recommendedName>
        <fullName evidence="7 18">Phosphatidate cytidylyltransferase</fullName>
        <ecNumber evidence="6 18">2.7.7.41</ecNumber>
    </recommendedName>
</protein>
<evidence type="ECO:0000256" key="16">
    <source>
        <dbReference type="ARBA" id="ARBA00023209"/>
    </source>
</evidence>